<dbReference type="PANTHER" id="PTHR44329">
    <property type="entry name" value="SERINE/THREONINE-PROTEIN KINASE TNNI3K-RELATED"/>
    <property type="match status" value="1"/>
</dbReference>
<dbReference type="InterPro" id="IPR051681">
    <property type="entry name" value="Ser/Thr_Kinases-Pseudokinases"/>
</dbReference>
<dbReference type="EMBL" id="JAGDFM010000214">
    <property type="protein sequence ID" value="KAG7382244.1"/>
    <property type="molecule type" value="Genomic_DNA"/>
</dbReference>
<dbReference type="SMART" id="SM00220">
    <property type="entry name" value="S_TKc"/>
    <property type="match status" value="1"/>
</dbReference>
<dbReference type="AlphaFoldDB" id="A0A8T1VS38"/>
<gene>
    <name evidence="4" type="ORF">PHYPSEUDO_005086</name>
</gene>
<dbReference type="InterPro" id="IPR008271">
    <property type="entry name" value="Ser/Thr_kinase_AS"/>
</dbReference>
<organism evidence="4 5">
    <name type="scientific">Phytophthora pseudosyringae</name>
    <dbReference type="NCBI Taxonomy" id="221518"/>
    <lineage>
        <taxon>Eukaryota</taxon>
        <taxon>Sar</taxon>
        <taxon>Stramenopiles</taxon>
        <taxon>Oomycota</taxon>
        <taxon>Peronosporomycetes</taxon>
        <taxon>Peronosporales</taxon>
        <taxon>Peronosporaceae</taxon>
        <taxon>Phytophthora</taxon>
    </lineage>
</organism>
<dbReference type="OrthoDB" id="4062651at2759"/>
<comment type="caution">
    <text evidence="4">The sequence shown here is derived from an EMBL/GenBank/DDBJ whole genome shotgun (WGS) entry which is preliminary data.</text>
</comment>
<evidence type="ECO:0000256" key="1">
    <source>
        <dbReference type="SAM" id="Phobius"/>
    </source>
</evidence>
<keyword evidence="1" id="KW-0812">Transmembrane</keyword>
<evidence type="ECO:0000256" key="2">
    <source>
        <dbReference type="SAM" id="SignalP"/>
    </source>
</evidence>
<keyword evidence="1" id="KW-0472">Membrane</keyword>
<dbReference type="PANTHER" id="PTHR44329:SF214">
    <property type="entry name" value="PROTEIN KINASE DOMAIN-CONTAINING PROTEIN"/>
    <property type="match status" value="1"/>
</dbReference>
<proteinExistence type="predicted"/>
<reference evidence="4" key="1">
    <citation type="submission" date="2021-02" db="EMBL/GenBank/DDBJ databases">
        <authorList>
            <person name="Palmer J.M."/>
        </authorList>
    </citation>
    <scope>NUCLEOTIDE SEQUENCE</scope>
    <source>
        <strain evidence="4">SCRP734</strain>
    </source>
</reference>
<accession>A0A8T1VS38</accession>
<keyword evidence="5" id="KW-1185">Reference proteome</keyword>
<dbReference type="PROSITE" id="PS50011">
    <property type="entry name" value="PROTEIN_KINASE_DOM"/>
    <property type="match status" value="1"/>
</dbReference>
<protein>
    <recommendedName>
        <fullName evidence="3">Protein kinase domain-containing protein</fullName>
    </recommendedName>
</protein>
<keyword evidence="1" id="KW-1133">Transmembrane helix</keyword>
<feature type="transmembrane region" description="Helical" evidence="1">
    <location>
        <begin position="293"/>
        <end position="315"/>
    </location>
</feature>
<keyword evidence="2" id="KW-0732">Signal</keyword>
<dbReference type="GO" id="GO:0004674">
    <property type="term" value="F:protein serine/threonine kinase activity"/>
    <property type="evidence" value="ECO:0007669"/>
    <property type="project" value="TreeGrafter"/>
</dbReference>
<dbReference type="GO" id="GO:0005524">
    <property type="term" value="F:ATP binding"/>
    <property type="evidence" value="ECO:0007669"/>
    <property type="project" value="InterPro"/>
</dbReference>
<sequence>MRLTSAFPVLLATVVHGQSVTLRSLEETPSSGSTALPSSSSSSYVFNGSDSDIARQLFIRHAAGDSDAQVELTSVPAAVTDRLDAIDVDFGSLPGLVQRAVLWDTGFAISPGNDPVQIWTKSDFAMDSIAIPQWKVTSVDCTFKNCSQPDDVTAYYSRYCTGWQMLNVSRCVVDLFEDAGAGSYLGNMWSIGGDPDLAPQLRLRDHTWTDWNPAVNASVTYSVFVVHTVPAADDVAWDVCPSGYGSVTVPCHRRDQFSDEYMAANTTVPTGTAWVTTWLKEEFAQDSGFDTILLVPIILGAVVVVGAVGLGWFCWKRKAKRKAQKSTTPGYELEGESAQYLALGTPAMALGSAAMTSHPTTQGSTLSSHHYESAGSNKTLKILLNSEHLQGKRIPYDSLVFERPVSKGASGEVWICEFNGQKVAAKRLLQTKDQSAEKVQAFAAEIDLSASLVHPHIVEFVGVAWNSLNNLTMVLEFFPMGDLQSYLQKNSDLLSWARDKIHMAVGVAQALEYLHARTPPLIHRDLKANNILLTEKLEPKLIDFGVSRDTVDLTMTAGIGTPYWTAPEILEGKRYTEQADMYSFGVVLTELDTCNIPYSDAATEHGGKPKPFQILQDVMAGRLRPTFSKDCPPRIQKVGMACLCLDPADRPTAQELVQELQGNGGEHN</sequence>
<dbReference type="InterPro" id="IPR000719">
    <property type="entry name" value="Prot_kinase_dom"/>
</dbReference>
<feature type="signal peptide" evidence="2">
    <location>
        <begin position="1"/>
        <end position="17"/>
    </location>
</feature>
<name>A0A8T1VS38_9STRA</name>
<evidence type="ECO:0000259" key="3">
    <source>
        <dbReference type="PROSITE" id="PS50011"/>
    </source>
</evidence>
<evidence type="ECO:0000313" key="4">
    <source>
        <dbReference type="EMBL" id="KAG7382244.1"/>
    </source>
</evidence>
<dbReference type="Pfam" id="PF00069">
    <property type="entry name" value="Pkinase"/>
    <property type="match status" value="1"/>
</dbReference>
<feature type="chain" id="PRO_5035910830" description="Protein kinase domain-containing protein" evidence="2">
    <location>
        <begin position="18"/>
        <end position="668"/>
    </location>
</feature>
<evidence type="ECO:0000313" key="5">
    <source>
        <dbReference type="Proteomes" id="UP000694044"/>
    </source>
</evidence>
<dbReference type="Proteomes" id="UP000694044">
    <property type="component" value="Unassembled WGS sequence"/>
</dbReference>
<feature type="domain" description="Protein kinase" evidence="3">
    <location>
        <begin position="399"/>
        <end position="668"/>
    </location>
</feature>
<dbReference type="PROSITE" id="PS00108">
    <property type="entry name" value="PROTEIN_KINASE_ST"/>
    <property type="match status" value="1"/>
</dbReference>